<proteinExistence type="predicted"/>
<evidence type="ECO:0000259" key="10">
    <source>
        <dbReference type="PROSITE" id="PS50929"/>
    </source>
</evidence>
<dbReference type="GO" id="GO:0140359">
    <property type="term" value="F:ABC-type transporter activity"/>
    <property type="evidence" value="ECO:0007669"/>
    <property type="project" value="InterPro"/>
</dbReference>
<dbReference type="InterPro" id="IPR036640">
    <property type="entry name" value="ABC1_TM_sf"/>
</dbReference>
<evidence type="ECO:0000256" key="8">
    <source>
        <dbReference type="SAM" id="Phobius"/>
    </source>
</evidence>
<dbReference type="PANTHER" id="PTHR24221">
    <property type="entry name" value="ATP-BINDING CASSETTE SUB-FAMILY B"/>
    <property type="match status" value="1"/>
</dbReference>
<dbReference type="SUPFAM" id="SSF52540">
    <property type="entry name" value="P-loop containing nucleoside triphosphate hydrolases"/>
    <property type="match status" value="1"/>
</dbReference>
<dbReference type="InterPro" id="IPR017871">
    <property type="entry name" value="ABC_transporter-like_CS"/>
</dbReference>
<dbReference type="Gene3D" id="3.40.50.300">
    <property type="entry name" value="P-loop containing nucleotide triphosphate hydrolases"/>
    <property type="match status" value="1"/>
</dbReference>
<evidence type="ECO:0000256" key="3">
    <source>
        <dbReference type="ARBA" id="ARBA00022692"/>
    </source>
</evidence>
<accession>A0A9X2RJ60</accession>
<keyword evidence="12" id="KW-1185">Reference proteome</keyword>
<dbReference type="GO" id="GO:0005886">
    <property type="term" value="C:plasma membrane"/>
    <property type="evidence" value="ECO:0007669"/>
    <property type="project" value="UniProtKB-SubCell"/>
</dbReference>
<feature type="domain" description="ABC transmembrane type-1" evidence="10">
    <location>
        <begin position="45"/>
        <end position="331"/>
    </location>
</feature>
<evidence type="ECO:0000259" key="9">
    <source>
        <dbReference type="PROSITE" id="PS50893"/>
    </source>
</evidence>
<dbReference type="PROSITE" id="PS50929">
    <property type="entry name" value="ABC_TM1F"/>
    <property type="match status" value="1"/>
</dbReference>
<sequence length="612" mass="67412">MRSATPADLEKSRETKLSEQLANLRRLWPYMWRKERPWDKVRIGLSLAVILIGTGITVQAPLLLADGINRIAEDDPAAGLAAGIAGFILGYGVLRFLSVAIPNLREFLFSPVGQRAQREVGVDVFRHLQRLSLRFHLERKTGSLSRIMERGNRSIDFLFRFLLFNIGPTLLLLAYICVVFALRYEVALSLIALVTVVSYFWFTAASTEWRLKFRRRMNEKDQLASSRSVDALLNYETVKLFGAEARETKRFSRAMEDYQEASVRSARSLAWVNIGQAAIVNLGLVLALGLTAQGVAAGRYGIGELTAVSLVMMQLYQPLNILGFAYREIKQSLIDMEKMFDLLAIRPEIADREGASVLDAKGAAVNFDDVRFGYGPDREVLKGLSFTAEAGQKTAIVGPSGAGKSTIARLILRFYDPTGGAVRIGAADIRSVTQESLRASLGVVPQDTVLFNDTIGYNIGYPKPDATQDEIERAGQLAQIHAFIEGLPKGYETLVGERGLKLSGGEKQRVAIARTVIKNPPILLLDEATSALDSETEAGILASLNEVASGRTCIVIAHRLSTVVDADKIIVIEDGRLVESGNHRDLLRENGLYARLWLQQSMAREKGTLETA</sequence>
<feature type="domain" description="ABC transporter" evidence="9">
    <location>
        <begin position="365"/>
        <end position="599"/>
    </location>
</feature>
<dbReference type="Gene3D" id="1.20.1560.10">
    <property type="entry name" value="ABC transporter type 1, transmembrane domain"/>
    <property type="match status" value="1"/>
</dbReference>
<feature type="transmembrane region" description="Helical" evidence="8">
    <location>
        <begin position="43"/>
        <end position="65"/>
    </location>
</feature>
<dbReference type="Proteomes" id="UP001142610">
    <property type="component" value="Unassembled WGS sequence"/>
</dbReference>
<feature type="transmembrane region" description="Helical" evidence="8">
    <location>
        <begin position="77"/>
        <end position="97"/>
    </location>
</feature>
<keyword evidence="5 11" id="KW-0067">ATP-binding</keyword>
<evidence type="ECO:0000256" key="2">
    <source>
        <dbReference type="ARBA" id="ARBA00022448"/>
    </source>
</evidence>
<dbReference type="InterPro" id="IPR003439">
    <property type="entry name" value="ABC_transporter-like_ATP-bd"/>
</dbReference>
<dbReference type="InterPro" id="IPR003593">
    <property type="entry name" value="AAA+_ATPase"/>
</dbReference>
<keyword evidence="3 8" id="KW-0812">Transmembrane</keyword>
<comment type="caution">
    <text evidence="11">The sequence shown here is derived from an EMBL/GenBank/DDBJ whole genome shotgun (WGS) entry which is preliminary data.</text>
</comment>
<keyword evidence="4" id="KW-0547">Nucleotide-binding</keyword>
<dbReference type="Pfam" id="PF00664">
    <property type="entry name" value="ABC_membrane"/>
    <property type="match status" value="1"/>
</dbReference>
<feature type="transmembrane region" description="Helical" evidence="8">
    <location>
        <begin position="187"/>
        <end position="207"/>
    </location>
</feature>
<keyword evidence="2" id="KW-0813">Transport</keyword>
<dbReference type="FunFam" id="3.40.50.300:FF:000287">
    <property type="entry name" value="Multidrug ABC transporter ATP-binding protein"/>
    <property type="match status" value="1"/>
</dbReference>
<dbReference type="EMBL" id="JANIBC010000006">
    <property type="protein sequence ID" value="MCQ8185596.1"/>
    <property type="molecule type" value="Genomic_DNA"/>
</dbReference>
<evidence type="ECO:0000313" key="12">
    <source>
        <dbReference type="Proteomes" id="UP001142610"/>
    </source>
</evidence>
<dbReference type="InterPro" id="IPR011527">
    <property type="entry name" value="ABC1_TM_dom"/>
</dbReference>
<dbReference type="InterPro" id="IPR027417">
    <property type="entry name" value="P-loop_NTPase"/>
</dbReference>
<evidence type="ECO:0000256" key="1">
    <source>
        <dbReference type="ARBA" id="ARBA00004651"/>
    </source>
</evidence>
<feature type="transmembrane region" description="Helical" evidence="8">
    <location>
        <begin position="157"/>
        <end position="181"/>
    </location>
</feature>
<keyword evidence="6 8" id="KW-1133">Transmembrane helix</keyword>
<organism evidence="11 12">
    <name type="scientific">Parvularcula maris</name>
    <dbReference type="NCBI Taxonomy" id="2965077"/>
    <lineage>
        <taxon>Bacteria</taxon>
        <taxon>Pseudomonadati</taxon>
        <taxon>Pseudomonadota</taxon>
        <taxon>Alphaproteobacteria</taxon>
        <taxon>Parvularculales</taxon>
        <taxon>Parvularculaceae</taxon>
        <taxon>Parvularcula</taxon>
    </lineage>
</organism>
<evidence type="ECO:0000256" key="4">
    <source>
        <dbReference type="ARBA" id="ARBA00022741"/>
    </source>
</evidence>
<dbReference type="GO" id="GO:0016887">
    <property type="term" value="F:ATP hydrolysis activity"/>
    <property type="evidence" value="ECO:0007669"/>
    <property type="project" value="InterPro"/>
</dbReference>
<evidence type="ECO:0000313" key="11">
    <source>
        <dbReference type="EMBL" id="MCQ8185596.1"/>
    </source>
</evidence>
<keyword evidence="7 8" id="KW-0472">Membrane</keyword>
<dbReference type="CDD" id="cd18582">
    <property type="entry name" value="ABC_6TM_ATM1_ABCB7"/>
    <property type="match status" value="1"/>
</dbReference>
<evidence type="ECO:0000256" key="5">
    <source>
        <dbReference type="ARBA" id="ARBA00022840"/>
    </source>
</evidence>
<dbReference type="GO" id="GO:0005524">
    <property type="term" value="F:ATP binding"/>
    <property type="evidence" value="ECO:0007669"/>
    <property type="project" value="UniProtKB-KW"/>
</dbReference>
<dbReference type="AlphaFoldDB" id="A0A9X2RJ60"/>
<dbReference type="RefSeq" id="WP_256619486.1">
    <property type="nucleotide sequence ID" value="NZ_JANIBC010000006.1"/>
</dbReference>
<evidence type="ECO:0000256" key="7">
    <source>
        <dbReference type="ARBA" id="ARBA00023136"/>
    </source>
</evidence>
<dbReference type="PROSITE" id="PS50893">
    <property type="entry name" value="ABC_TRANSPORTER_2"/>
    <property type="match status" value="1"/>
</dbReference>
<protein>
    <submittedName>
        <fullName evidence="11">ABC transporter ATP-binding protein/permease</fullName>
    </submittedName>
</protein>
<name>A0A9X2RJ60_9PROT</name>
<dbReference type="CDD" id="cd03253">
    <property type="entry name" value="ABCC_ATM1_transporter"/>
    <property type="match status" value="1"/>
</dbReference>
<dbReference type="SMART" id="SM00382">
    <property type="entry name" value="AAA"/>
    <property type="match status" value="1"/>
</dbReference>
<gene>
    <name evidence="11" type="ORF">NOG11_09320</name>
</gene>
<comment type="subcellular location">
    <subcellularLocation>
        <location evidence="1">Cell membrane</location>
        <topology evidence="1">Multi-pass membrane protein</topology>
    </subcellularLocation>
</comment>
<dbReference type="InterPro" id="IPR039421">
    <property type="entry name" value="Type_1_exporter"/>
</dbReference>
<dbReference type="PROSITE" id="PS00211">
    <property type="entry name" value="ABC_TRANSPORTER_1"/>
    <property type="match status" value="1"/>
</dbReference>
<feature type="transmembrane region" description="Helical" evidence="8">
    <location>
        <begin position="269"/>
        <end position="293"/>
    </location>
</feature>
<reference evidence="11" key="1">
    <citation type="submission" date="2022-07" db="EMBL/GenBank/DDBJ databases">
        <title>Parvularcula maris sp. nov., an algicidal bacterium isolated from seawater.</title>
        <authorList>
            <person name="Li F."/>
        </authorList>
    </citation>
    <scope>NUCLEOTIDE SEQUENCE</scope>
    <source>
        <strain evidence="11">BGMRC 0090</strain>
    </source>
</reference>
<evidence type="ECO:0000256" key="6">
    <source>
        <dbReference type="ARBA" id="ARBA00022989"/>
    </source>
</evidence>
<dbReference type="SUPFAM" id="SSF90123">
    <property type="entry name" value="ABC transporter transmembrane region"/>
    <property type="match status" value="1"/>
</dbReference>
<dbReference type="PANTHER" id="PTHR24221:SF654">
    <property type="entry name" value="ATP-BINDING CASSETTE SUB-FAMILY B MEMBER 6"/>
    <property type="match status" value="1"/>
</dbReference>
<dbReference type="Pfam" id="PF00005">
    <property type="entry name" value="ABC_tran"/>
    <property type="match status" value="1"/>
</dbReference>